<keyword evidence="2" id="KW-1003">Cell membrane</keyword>
<comment type="subcellular location">
    <subcellularLocation>
        <location evidence="1">Cell membrane</location>
        <topology evidence="1">Multi-pass membrane protein</topology>
    </subcellularLocation>
</comment>
<dbReference type="InterPro" id="IPR010343">
    <property type="entry name" value="ArAE_1"/>
</dbReference>
<evidence type="ECO:0000256" key="3">
    <source>
        <dbReference type="ARBA" id="ARBA00022692"/>
    </source>
</evidence>
<feature type="transmembrane region" description="Helical" evidence="6">
    <location>
        <begin position="58"/>
        <end position="76"/>
    </location>
</feature>
<evidence type="ECO:0000256" key="5">
    <source>
        <dbReference type="ARBA" id="ARBA00023136"/>
    </source>
</evidence>
<dbReference type="Proteomes" id="UP001501771">
    <property type="component" value="Unassembled WGS sequence"/>
</dbReference>
<accession>A0ABP5L2A6</accession>
<evidence type="ECO:0000313" key="8">
    <source>
        <dbReference type="Proteomes" id="UP001501771"/>
    </source>
</evidence>
<protein>
    <submittedName>
        <fullName evidence="7">Aromatic acid exporter family protein</fullName>
    </submittedName>
</protein>
<evidence type="ECO:0000256" key="6">
    <source>
        <dbReference type="SAM" id="Phobius"/>
    </source>
</evidence>
<organism evidence="7 8">
    <name type="scientific">Nocardioides koreensis</name>
    <dbReference type="NCBI Taxonomy" id="433651"/>
    <lineage>
        <taxon>Bacteria</taxon>
        <taxon>Bacillati</taxon>
        <taxon>Actinomycetota</taxon>
        <taxon>Actinomycetes</taxon>
        <taxon>Propionibacteriales</taxon>
        <taxon>Nocardioidaceae</taxon>
        <taxon>Nocardioides</taxon>
    </lineage>
</organism>
<evidence type="ECO:0000313" key="7">
    <source>
        <dbReference type="EMBL" id="GAA2138024.1"/>
    </source>
</evidence>
<proteinExistence type="predicted"/>
<keyword evidence="3 6" id="KW-0812">Transmembrane</keyword>
<evidence type="ECO:0000256" key="4">
    <source>
        <dbReference type="ARBA" id="ARBA00022989"/>
    </source>
</evidence>
<comment type="caution">
    <text evidence="7">The sequence shown here is derived from an EMBL/GenBank/DDBJ whole genome shotgun (WGS) entry which is preliminary data.</text>
</comment>
<feature type="transmembrane region" description="Helical" evidence="6">
    <location>
        <begin position="88"/>
        <end position="115"/>
    </location>
</feature>
<keyword evidence="4 6" id="KW-1133">Transmembrane helix</keyword>
<sequence>MSSPSGVRQAGARALPAARRWAARPELHTDLAQVLKTVIATVVAWLLAVKVLELEQPFLAPWAALLTVHATVYRTLWRGAQSVLSTMVGILLSFAVVQLWGYGAPSLGLAVLLGLLVARTPLLRDEGVTVATTALFVLTAGYGSQEQLLLHRFLDTVVGVGVGLVVNLVVVPPLDDRLAERVLDRAAADLGALLGRMAGELRPDMEDAVSRAWIAETRRIDALLDEAESHLGFTRESRWGNPRRRRSRRTTDVEQATALLLRLEDGVTHARAMARVVDEATGQGQAWDDDFRARWTGLLERTALRLVDADRDVDDVRTDLDELTHDLSGERLPGLPWPVYGALVTALRSTATAVDGVVERRADLAG</sequence>
<feature type="transmembrane region" description="Helical" evidence="6">
    <location>
        <begin position="127"/>
        <end position="144"/>
    </location>
</feature>
<evidence type="ECO:0000256" key="1">
    <source>
        <dbReference type="ARBA" id="ARBA00004651"/>
    </source>
</evidence>
<feature type="transmembrane region" description="Helical" evidence="6">
    <location>
        <begin position="156"/>
        <end position="174"/>
    </location>
</feature>
<name>A0ABP5L2A6_9ACTN</name>
<dbReference type="EMBL" id="BAAAQR010000001">
    <property type="protein sequence ID" value="GAA2138024.1"/>
    <property type="molecule type" value="Genomic_DNA"/>
</dbReference>
<keyword evidence="8" id="KW-1185">Reference proteome</keyword>
<keyword evidence="5 6" id="KW-0472">Membrane</keyword>
<feature type="transmembrane region" description="Helical" evidence="6">
    <location>
        <begin position="34"/>
        <end position="52"/>
    </location>
</feature>
<gene>
    <name evidence="7" type="ORF">GCM10009844_05650</name>
</gene>
<dbReference type="Pfam" id="PF06081">
    <property type="entry name" value="ArAE_1"/>
    <property type="match status" value="1"/>
</dbReference>
<reference evidence="8" key="1">
    <citation type="journal article" date="2019" name="Int. J. Syst. Evol. Microbiol.">
        <title>The Global Catalogue of Microorganisms (GCM) 10K type strain sequencing project: providing services to taxonomists for standard genome sequencing and annotation.</title>
        <authorList>
            <consortium name="The Broad Institute Genomics Platform"/>
            <consortium name="The Broad Institute Genome Sequencing Center for Infectious Disease"/>
            <person name="Wu L."/>
            <person name="Ma J."/>
        </authorList>
    </citation>
    <scope>NUCLEOTIDE SEQUENCE [LARGE SCALE GENOMIC DNA]</scope>
    <source>
        <strain evidence="8">JCM 16022</strain>
    </source>
</reference>
<evidence type="ECO:0000256" key="2">
    <source>
        <dbReference type="ARBA" id="ARBA00022475"/>
    </source>
</evidence>
<dbReference type="RefSeq" id="WP_344147227.1">
    <property type="nucleotide sequence ID" value="NZ_BAAAQR010000001.1"/>
</dbReference>